<evidence type="ECO:0000313" key="1">
    <source>
        <dbReference type="EMBL" id="KAF2472936.1"/>
    </source>
</evidence>
<reference evidence="1" key="1">
    <citation type="journal article" date="2020" name="Stud. Mycol.">
        <title>101 Dothideomycetes genomes: a test case for predicting lifestyles and emergence of pathogens.</title>
        <authorList>
            <person name="Haridas S."/>
            <person name="Albert R."/>
            <person name="Binder M."/>
            <person name="Bloem J."/>
            <person name="Labutti K."/>
            <person name="Salamov A."/>
            <person name="Andreopoulos B."/>
            <person name="Baker S."/>
            <person name="Barry K."/>
            <person name="Bills G."/>
            <person name="Bluhm B."/>
            <person name="Cannon C."/>
            <person name="Castanera R."/>
            <person name="Culley D."/>
            <person name="Daum C."/>
            <person name="Ezra D."/>
            <person name="Gonzalez J."/>
            <person name="Henrissat B."/>
            <person name="Kuo A."/>
            <person name="Liang C."/>
            <person name="Lipzen A."/>
            <person name="Lutzoni F."/>
            <person name="Magnuson J."/>
            <person name="Mondo S."/>
            <person name="Nolan M."/>
            <person name="Ohm R."/>
            <person name="Pangilinan J."/>
            <person name="Park H.-J."/>
            <person name="Ramirez L."/>
            <person name="Alfaro M."/>
            <person name="Sun H."/>
            <person name="Tritt A."/>
            <person name="Yoshinaga Y."/>
            <person name="Zwiers L.-H."/>
            <person name="Turgeon B."/>
            <person name="Goodwin S."/>
            <person name="Spatafora J."/>
            <person name="Crous P."/>
            <person name="Grigoriev I."/>
        </authorList>
    </citation>
    <scope>NUCLEOTIDE SEQUENCE</scope>
    <source>
        <strain evidence="1">ATCC 200398</strain>
    </source>
</reference>
<protein>
    <submittedName>
        <fullName evidence="1">Metallo-dependent hydrolase</fullName>
    </submittedName>
</protein>
<name>A0ACB6R178_9PLEO</name>
<gene>
    <name evidence="1" type="ORF">BDR25DRAFT_333183</name>
</gene>
<keyword evidence="2" id="KW-1185">Reference proteome</keyword>
<organism evidence="1 2">
    <name type="scientific">Lindgomyces ingoldianus</name>
    <dbReference type="NCBI Taxonomy" id="673940"/>
    <lineage>
        <taxon>Eukaryota</taxon>
        <taxon>Fungi</taxon>
        <taxon>Dikarya</taxon>
        <taxon>Ascomycota</taxon>
        <taxon>Pezizomycotina</taxon>
        <taxon>Dothideomycetes</taxon>
        <taxon>Pleosporomycetidae</taxon>
        <taxon>Pleosporales</taxon>
        <taxon>Lindgomycetaceae</taxon>
        <taxon>Lindgomyces</taxon>
    </lineage>
</organism>
<sequence length="345" mass="39272">MADDINNEPFPWHLGVFDAHCHPTDTMSSIPSIPSMKTRALTVMATRAQDQDLVADIASKNGIRSRNIEQWDPQECIIPSFPDPMSFFNFLSQTRSYLQKYPLALVGEIGLDRAFRVPEPWKPGNEQGRDSDLTPGGREGRELSPWKVDVKHQKRIFKMQLQLAAEMGRAVSIHGVSAVGILFETLKELYEGYEKKVLSRRERKKLDHEKHVTEWQPENEEKLDGDHKKPYPPRVCLHSYTGSAAHFKQYLAPTIPVEVFASFSTAINLSDDLEGETKKEFADVVMAVPDHLLLVESDLHTAGEDMDRRMEDVVRRVCKIKKWGLEDGVKRLAENWSRFVFGGEG</sequence>
<comment type="caution">
    <text evidence="1">The sequence shown here is derived from an EMBL/GenBank/DDBJ whole genome shotgun (WGS) entry which is preliminary data.</text>
</comment>
<keyword evidence="1" id="KW-0378">Hydrolase</keyword>
<accession>A0ACB6R178</accession>
<evidence type="ECO:0000313" key="2">
    <source>
        <dbReference type="Proteomes" id="UP000799755"/>
    </source>
</evidence>
<dbReference type="EMBL" id="MU003501">
    <property type="protein sequence ID" value="KAF2472936.1"/>
    <property type="molecule type" value="Genomic_DNA"/>
</dbReference>
<proteinExistence type="predicted"/>
<dbReference type="Proteomes" id="UP000799755">
    <property type="component" value="Unassembled WGS sequence"/>
</dbReference>